<reference evidence="2 4" key="3">
    <citation type="journal article" date="2011" name="Nat. Chem. Biol.">
        <title>Reveromycin A biosynthesis uses RevG and RevJ for stereospecific spiroacetal formation.</title>
        <authorList>
            <person name="Takahashi S."/>
            <person name="Toyoda A."/>
            <person name="Sekiyama Y."/>
            <person name="Takagi H."/>
            <person name="Nogawa T."/>
            <person name="Uramoto M."/>
            <person name="Suzuki R."/>
            <person name="Koshino H."/>
            <person name="Kumano T."/>
            <person name="Panthee S."/>
            <person name="Dairi T."/>
            <person name="Ishikawa J."/>
            <person name="Ikeda H."/>
            <person name="Sakaki Y."/>
            <person name="Osada H."/>
        </authorList>
    </citation>
    <scope>NUCLEOTIDE SEQUENCE [LARGE SCALE GENOMIC DNA]</scope>
    <source>
        <strain evidence="2 4">SN-593</strain>
    </source>
</reference>
<dbReference type="EMBL" id="AP018365">
    <property type="protein sequence ID" value="BBB00655.1"/>
    <property type="molecule type" value="Genomic_DNA"/>
</dbReference>
<dbReference type="RefSeq" id="WP_202236585.1">
    <property type="nucleotide sequence ID" value="NZ_AP018365.1"/>
</dbReference>
<evidence type="ECO:0000313" key="3">
    <source>
        <dbReference type="EMBL" id="BBB00655.1"/>
    </source>
</evidence>
<reference evidence="2 4" key="2">
    <citation type="journal article" date="2011" name="J. Antibiot.">
        <title>Furaquinocins I and J: novel polyketide isoprenoid hybrid compounds from Streptomyces reveromyceticus SN-593.</title>
        <authorList>
            <person name="Panthee S."/>
            <person name="Takahashi S."/>
            <person name="Takagi H."/>
            <person name="Nogawa T."/>
            <person name="Oowada E."/>
            <person name="Uramoto M."/>
            <person name="Osada H."/>
        </authorList>
    </citation>
    <scope>NUCLEOTIDE SEQUENCE [LARGE SCALE GENOMIC DNA]</scope>
    <source>
        <strain evidence="2 4">SN-593</strain>
    </source>
</reference>
<evidence type="ECO:0000313" key="4">
    <source>
        <dbReference type="Proteomes" id="UP000595703"/>
    </source>
</evidence>
<gene>
    <name evidence="3" type="ORF">RVR_10601</name>
    <name evidence="2" type="ORF">RVR_7737</name>
</gene>
<proteinExistence type="predicted"/>
<keyword evidence="4" id="KW-1185">Reference proteome</keyword>
<organism evidence="2 4">
    <name type="scientific">Actinacidiphila reveromycinica</name>
    <dbReference type="NCBI Taxonomy" id="659352"/>
    <lineage>
        <taxon>Bacteria</taxon>
        <taxon>Bacillati</taxon>
        <taxon>Actinomycetota</taxon>
        <taxon>Actinomycetes</taxon>
        <taxon>Kitasatosporales</taxon>
        <taxon>Streptomycetaceae</taxon>
        <taxon>Actinacidiphila</taxon>
    </lineage>
</organism>
<dbReference type="KEGG" id="arev:RVR_7737"/>
<name>A0A7U3UXI7_9ACTN</name>
<dbReference type="AlphaFoldDB" id="A0A7U3UXI7"/>
<feature type="compositionally biased region" description="Basic and acidic residues" evidence="1">
    <location>
        <begin position="22"/>
        <end position="32"/>
    </location>
</feature>
<reference evidence="2 4" key="1">
    <citation type="journal article" date="2010" name="J. Bacteriol.">
        <title>Biochemical characterization of a novel indole prenyltransferase from Streptomyces sp. SN-593.</title>
        <authorList>
            <person name="Takahashi S."/>
            <person name="Takagi H."/>
            <person name="Toyoda A."/>
            <person name="Uramoto M."/>
            <person name="Nogawa T."/>
            <person name="Ueki M."/>
            <person name="Sakaki Y."/>
            <person name="Osada H."/>
        </authorList>
    </citation>
    <scope>NUCLEOTIDE SEQUENCE [LARGE SCALE GENOMIC DNA]</scope>
    <source>
        <strain evidence="2 4">SN-593</strain>
    </source>
</reference>
<evidence type="ECO:0000313" key="2">
    <source>
        <dbReference type="EMBL" id="BBB00602.1"/>
    </source>
</evidence>
<feature type="compositionally biased region" description="Basic residues" evidence="1">
    <location>
        <begin position="33"/>
        <end position="48"/>
    </location>
</feature>
<reference evidence="2 4" key="4">
    <citation type="journal article" date="2020" name="Sci. Rep.">
        <title>beta-carboline chemical signals induce reveromycin production through a LuxR family regulator in Streptomyces sp. SN-593.</title>
        <authorList>
            <person name="Panthee S."/>
            <person name="Kito N."/>
            <person name="Hayashi T."/>
            <person name="Shimizu T."/>
            <person name="Ishikawa J."/>
            <person name="Hamamoto H."/>
            <person name="Osada H."/>
            <person name="Takahashi S."/>
        </authorList>
    </citation>
    <scope>NUCLEOTIDE SEQUENCE [LARGE SCALE GENOMIC DNA]</scope>
    <source>
        <strain evidence="2 4">SN-593</strain>
    </source>
</reference>
<evidence type="ECO:0000256" key="1">
    <source>
        <dbReference type="SAM" id="MobiDB-lite"/>
    </source>
</evidence>
<feature type="region of interest" description="Disordered" evidence="1">
    <location>
        <begin position="22"/>
        <end position="48"/>
    </location>
</feature>
<accession>A0A7U3UXI7</accession>
<protein>
    <submittedName>
        <fullName evidence="2">Uncharacterized protein</fullName>
    </submittedName>
</protein>
<dbReference type="Proteomes" id="UP000595703">
    <property type="component" value="Chromosome"/>
</dbReference>
<dbReference type="KEGG" id="arev:RVR_10601"/>
<sequence length="48" mass="5482">MMWLLIVGAVVLLLFVAAGADDARRDRAEQRRHGAHTRPRAQRSRNSR</sequence>
<dbReference type="EMBL" id="AP018365">
    <property type="protein sequence ID" value="BBB00602.1"/>
    <property type="molecule type" value="Genomic_DNA"/>
</dbReference>